<dbReference type="Proteomes" id="UP000324974">
    <property type="component" value="Chromosome"/>
</dbReference>
<evidence type="ECO:0000256" key="2">
    <source>
        <dbReference type="ARBA" id="ARBA00023315"/>
    </source>
</evidence>
<dbReference type="PANTHER" id="PTHR34069:SF3">
    <property type="entry name" value="ACYL-COA:ACYL-COA ALKYLTRANSFERASE"/>
    <property type="match status" value="1"/>
</dbReference>
<proteinExistence type="predicted"/>
<dbReference type="OrthoDB" id="9788274at2"/>
<feature type="domain" description="Beta-ketoacyl-[acyl-carrier-protein] synthase III C-terminal" evidence="4">
    <location>
        <begin position="295"/>
        <end position="383"/>
    </location>
</feature>
<evidence type="ECO:0000313" key="6">
    <source>
        <dbReference type="Proteomes" id="UP000324974"/>
    </source>
</evidence>
<dbReference type="NCBIfam" id="NF006720">
    <property type="entry name" value="PRK09258.1"/>
    <property type="match status" value="1"/>
</dbReference>
<gene>
    <name evidence="5" type="ORF">PX52LOC_01177</name>
</gene>
<evidence type="ECO:0000259" key="3">
    <source>
        <dbReference type="Pfam" id="PF00108"/>
    </source>
</evidence>
<sequence length="383" mass="41829">MRYSRVHIESIGYELPPVVVSTAELESRLKPFYDEHRMASGQLELLTGISERRWWDRNHLVSDGATAAAFKALSRANFSPKDLDVLIYAGVCREGFEPATACAVASNIGLNNDAAIFDLSNACLGVLNGVAEVANRIELGQAEAGLVVSCETAREINENVIDRLVDTKSMDFYRSSVATLTGGSGAVAVLVTSKDISAEKRRRLVGGMTKNAPQHHNLCRWGLQSAFPPPIERLLGGDLSHTVQRYLGSNAGAIVQKGIDLGMRHVMMPFMETHAGEVLKYGIDLGYRTWSSFLTKFGWTSQEMDKVICHQVGAGHRDAMLKAFGIPIEKDFSTFPYLGNIGTVSLPLTAALAEEREFLQPGHRVGWLGIGSGLNCMMLGIEW</sequence>
<dbReference type="InterPro" id="IPR013747">
    <property type="entry name" value="ACP_syn_III_C"/>
</dbReference>
<evidence type="ECO:0000256" key="1">
    <source>
        <dbReference type="ARBA" id="ARBA00022679"/>
    </source>
</evidence>
<name>A0A5C1A796_9BACT</name>
<dbReference type="CDD" id="cd00830">
    <property type="entry name" value="KAS_III"/>
    <property type="match status" value="1"/>
</dbReference>
<dbReference type="Pfam" id="PF00108">
    <property type="entry name" value="Thiolase_N"/>
    <property type="match status" value="1"/>
</dbReference>
<accession>A0A5C1A796</accession>
<organism evidence="5 6">
    <name type="scientific">Limnoglobus roseus</name>
    <dbReference type="NCBI Taxonomy" id="2598579"/>
    <lineage>
        <taxon>Bacteria</taxon>
        <taxon>Pseudomonadati</taxon>
        <taxon>Planctomycetota</taxon>
        <taxon>Planctomycetia</taxon>
        <taxon>Gemmatales</taxon>
        <taxon>Gemmataceae</taxon>
        <taxon>Limnoglobus</taxon>
    </lineage>
</organism>
<dbReference type="GO" id="GO:0044550">
    <property type="term" value="P:secondary metabolite biosynthetic process"/>
    <property type="evidence" value="ECO:0007669"/>
    <property type="project" value="TreeGrafter"/>
</dbReference>
<dbReference type="PANTHER" id="PTHR34069">
    <property type="entry name" value="3-OXOACYL-[ACYL-CARRIER-PROTEIN] SYNTHASE 3"/>
    <property type="match status" value="1"/>
</dbReference>
<evidence type="ECO:0000313" key="5">
    <source>
        <dbReference type="EMBL" id="QEL14305.1"/>
    </source>
</evidence>
<reference evidence="6" key="1">
    <citation type="submission" date="2019-08" db="EMBL/GenBank/DDBJ databases">
        <title>Limnoglobus roseus gen. nov., sp. nov., a novel freshwater planctomycete with a giant genome from the family Gemmataceae.</title>
        <authorList>
            <person name="Kulichevskaya I.S."/>
            <person name="Naumoff D.G."/>
            <person name="Miroshnikov K."/>
            <person name="Ivanova A."/>
            <person name="Philippov D.A."/>
            <person name="Hakobyan A."/>
            <person name="Rijpstra I.C."/>
            <person name="Sinninghe Damste J.S."/>
            <person name="Liesack W."/>
            <person name="Dedysh S.N."/>
        </authorList>
    </citation>
    <scope>NUCLEOTIDE SEQUENCE [LARGE SCALE GENOMIC DNA]</scope>
    <source>
        <strain evidence="6">PX52</strain>
    </source>
</reference>
<evidence type="ECO:0000259" key="4">
    <source>
        <dbReference type="Pfam" id="PF08541"/>
    </source>
</evidence>
<keyword evidence="2" id="KW-0012">Acyltransferase</keyword>
<dbReference type="RefSeq" id="WP_149109207.1">
    <property type="nucleotide sequence ID" value="NZ_CP042425.1"/>
</dbReference>
<keyword evidence="1" id="KW-0808">Transferase</keyword>
<dbReference type="SUPFAM" id="SSF53901">
    <property type="entry name" value="Thiolase-like"/>
    <property type="match status" value="1"/>
</dbReference>
<dbReference type="EMBL" id="CP042425">
    <property type="protein sequence ID" value="QEL14305.1"/>
    <property type="molecule type" value="Genomic_DNA"/>
</dbReference>
<dbReference type="AlphaFoldDB" id="A0A5C1A796"/>
<dbReference type="InterPro" id="IPR016039">
    <property type="entry name" value="Thiolase-like"/>
</dbReference>
<dbReference type="InterPro" id="IPR020616">
    <property type="entry name" value="Thiolase_N"/>
</dbReference>
<dbReference type="Pfam" id="PF08541">
    <property type="entry name" value="ACP_syn_III_C"/>
    <property type="match status" value="1"/>
</dbReference>
<feature type="domain" description="Thiolase N-terminal" evidence="3">
    <location>
        <begin position="66"/>
        <end position="152"/>
    </location>
</feature>
<dbReference type="Gene3D" id="3.40.47.10">
    <property type="match status" value="2"/>
</dbReference>
<dbReference type="KEGG" id="lrs:PX52LOC_01177"/>
<keyword evidence="6" id="KW-1185">Reference proteome</keyword>
<protein>
    <submittedName>
        <fullName evidence="5">3-oxoacyl-ACP synthase III</fullName>
    </submittedName>
</protein>
<dbReference type="GO" id="GO:0016747">
    <property type="term" value="F:acyltransferase activity, transferring groups other than amino-acyl groups"/>
    <property type="evidence" value="ECO:0007669"/>
    <property type="project" value="InterPro"/>
</dbReference>